<dbReference type="GO" id="GO:0046872">
    <property type="term" value="F:metal ion binding"/>
    <property type="evidence" value="ECO:0007669"/>
    <property type="project" value="UniProtKB-KW"/>
</dbReference>
<proteinExistence type="inferred from homology"/>
<comment type="catalytic activity">
    <reaction evidence="10">
        <text>7,8-dihydroneopterin 3'-triphosphate + H2O = 6-carboxy-5,6,7,8-tetrahydropterin + triphosphate + acetaldehyde + 2 H(+)</text>
        <dbReference type="Rhea" id="RHEA:27966"/>
        <dbReference type="ChEBI" id="CHEBI:15343"/>
        <dbReference type="ChEBI" id="CHEBI:15377"/>
        <dbReference type="ChEBI" id="CHEBI:15378"/>
        <dbReference type="ChEBI" id="CHEBI:18036"/>
        <dbReference type="ChEBI" id="CHEBI:58462"/>
        <dbReference type="ChEBI" id="CHEBI:61032"/>
        <dbReference type="EC" id="4.1.2.50"/>
    </reaction>
</comment>
<dbReference type="EMBL" id="PJKA01000010">
    <property type="protein sequence ID" value="PNC18077.1"/>
    <property type="molecule type" value="Genomic_DNA"/>
</dbReference>
<accession>A0A2N8HDP4</accession>
<keyword evidence="7" id="KW-0862">Zinc</keyword>
<comment type="caution">
    <text evidence="11">The sequence shown here is derived from an EMBL/GenBank/DDBJ whole genome shotgun (WGS) entry which is preliminary data.</text>
</comment>
<dbReference type="GO" id="GO:0070497">
    <property type="term" value="F:6-carboxytetrahydropterin synthase activity"/>
    <property type="evidence" value="ECO:0007669"/>
    <property type="project" value="UniProtKB-EC"/>
</dbReference>
<evidence type="ECO:0000256" key="7">
    <source>
        <dbReference type="ARBA" id="ARBA00022833"/>
    </source>
</evidence>
<protein>
    <recommendedName>
        <fullName evidence="5">6-carboxy-5,6,7,8-tetrahydropterin synthase</fullName>
        <ecNumber evidence="4">4.1.2.50</ecNumber>
    </recommendedName>
    <alternativeName>
        <fullName evidence="9">Queuosine biosynthesis protein QueD</fullName>
    </alternativeName>
</protein>
<dbReference type="Proteomes" id="UP000236000">
    <property type="component" value="Unassembled WGS sequence"/>
</dbReference>
<evidence type="ECO:0000256" key="10">
    <source>
        <dbReference type="ARBA" id="ARBA00048807"/>
    </source>
</evidence>
<dbReference type="Gene3D" id="3.30.479.10">
    <property type="entry name" value="6-pyruvoyl tetrahydropterin synthase/QueD"/>
    <property type="match status" value="1"/>
</dbReference>
<name>A0A2N8HDP4_9BACT</name>
<organism evidence="11 12">
    <name type="scientific">Akkermansia muciniphila</name>
    <dbReference type="NCBI Taxonomy" id="239935"/>
    <lineage>
        <taxon>Bacteria</taxon>
        <taxon>Pseudomonadati</taxon>
        <taxon>Verrucomicrobiota</taxon>
        <taxon>Verrucomicrobiia</taxon>
        <taxon>Verrucomicrobiales</taxon>
        <taxon>Akkermansiaceae</taxon>
        <taxon>Akkermansia</taxon>
    </lineage>
</organism>
<dbReference type="InterPro" id="IPR007115">
    <property type="entry name" value="6-PTP_synth/QueD"/>
</dbReference>
<reference evidence="11 12" key="1">
    <citation type="journal article" date="2017" name="BMC Genomics">
        <title>Genome sequencing of 39 Akkermansia muciniphila isolates reveals its population structure, genomic and functional diverisity, and global distribution in mammalian gut microbiotas.</title>
        <authorList>
            <person name="Guo X."/>
            <person name="Li S."/>
            <person name="Zhang J."/>
            <person name="Wu F."/>
            <person name="Li X."/>
            <person name="Wu D."/>
            <person name="Zhang M."/>
            <person name="Ou Z."/>
            <person name="Jie Z."/>
            <person name="Yan Q."/>
            <person name="Li P."/>
            <person name="Yi J."/>
            <person name="Peng Y."/>
        </authorList>
    </citation>
    <scope>NUCLEOTIDE SEQUENCE [LARGE SCALE GENOMIC DNA]</scope>
    <source>
        <strain evidence="11 12">GP24</strain>
    </source>
</reference>
<keyword evidence="6" id="KW-0479">Metal-binding</keyword>
<evidence type="ECO:0000256" key="6">
    <source>
        <dbReference type="ARBA" id="ARBA00022723"/>
    </source>
</evidence>
<evidence type="ECO:0000256" key="9">
    <source>
        <dbReference type="ARBA" id="ARBA00031449"/>
    </source>
</evidence>
<evidence type="ECO:0000256" key="1">
    <source>
        <dbReference type="ARBA" id="ARBA00001947"/>
    </source>
</evidence>
<dbReference type="PANTHER" id="PTHR12589:SF7">
    <property type="entry name" value="6-PYRUVOYL TETRAHYDROBIOPTERIN SYNTHASE"/>
    <property type="match status" value="1"/>
</dbReference>
<dbReference type="UniPathway" id="UPA00391"/>
<evidence type="ECO:0000256" key="3">
    <source>
        <dbReference type="ARBA" id="ARBA00008900"/>
    </source>
</evidence>
<keyword evidence="8" id="KW-0456">Lyase</keyword>
<comment type="similarity">
    <text evidence="3">Belongs to the PTPS family. QueD subfamily.</text>
</comment>
<comment type="pathway">
    <text evidence="2">Purine metabolism; 7-cyano-7-deazaguanine biosynthesis.</text>
</comment>
<evidence type="ECO:0000313" key="11">
    <source>
        <dbReference type="EMBL" id="PNC18077.1"/>
    </source>
</evidence>
<gene>
    <name evidence="11" type="ORF">CXU22_05415</name>
</gene>
<dbReference type="Pfam" id="PF01242">
    <property type="entry name" value="PTPS"/>
    <property type="match status" value="1"/>
</dbReference>
<dbReference type="RefSeq" id="WP_102713346.1">
    <property type="nucleotide sequence ID" value="NZ_CABMLK010000001.1"/>
</dbReference>
<dbReference type="PANTHER" id="PTHR12589">
    <property type="entry name" value="PYRUVOYL TETRAHYDROBIOPTERIN SYNTHASE"/>
    <property type="match status" value="1"/>
</dbReference>
<evidence type="ECO:0000256" key="4">
    <source>
        <dbReference type="ARBA" id="ARBA00012982"/>
    </source>
</evidence>
<dbReference type="AlphaFoldDB" id="A0A2N8HDP4"/>
<dbReference type="InterPro" id="IPR038418">
    <property type="entry name" value="6-PTP_synth/QueD_sf"/>
</dbReference>
<evidence type="ECO:0000313" key="12">
    <source>
        <dbReference type="Proteomes" id="UP000236000"/>
    </source>
</evidence>
<comment type="cofactor">
    <cofactor evidence="1">
        <name>Zn(2+)</name>
        <dbReference type="ChEBI" id="CHEBI:29105"/>
    </cofactor>
</comment>
<evidence type="ECO:0000256" key="8">
    <source>
        <dbReference type="ARBA" id="ARBA00023239"/>
    </source>
</evidence>
<dbReference type="EC" id="4.1.2.50" evidence="4"/>
<dbReference type="SUPFAM" id="SSF55620">
    <property type="entry name" value="Tetrahydrobiopterin biosynthesis enzymes-like"/>
    <property type="match status" value="1"/>
</dbReference>
<sequence>MAYRICKSIELESGHLLSKHPGNCKFPHGHTRSVEMVFRADTLDANDMVLDFKAVKQMVGDFLQQFDHSLCVNTEDPNYAAFVAAYGERIIPFDREDPTSEVMARTIFNFARHALEKAKEGCGEYPVRDCVTLERVRVWETSSSWAEYGE</sequence>
<evidence type="ECO:0000256" key="5">
    <source>
        <dbReference type="ARBA" id="ARBA00018141"/>
    </source>
</evidence>
<evidence type="ECO:0000256" key="2">
    <source>
        <dbReference type="ARBA" id="ARBA00005061"/>
    </source>
</evidence>
<dbReference type="OrthoDB" id="9804698at2"/>